<evidence type="ECO:0000313" key="3">
    <source>
        <dbReference type="Proteomes" id="UP000593567"/>
    </source>
</evidence>
<sequence>MECKRHGITAKRNLPPLDSKVNFFGEELNFANNSHQKFYCSSPIFTARIVLETCMALVFVSAMVIWVGHSIVMEKTLSPRKMTDRKSEVGLVFNFECLGLIFC</sequence>
<accession>A0A7J7K5I4</accession>
<reference evidence="2" key="1">
    <citation type="submission" date="2020-06" db="EMBL/GenBank/DDBJ databases">
        <title>Draft genome of Bugula neritina, a colonial animal packing powerful symbionts and potential medicines.</title>
        <authorList>
            <person name="Rayko M."/>
        </authorList>
    </citation>
    <scope>NUCLEOTIDE SEQUENCE [LARGE SCALE GENOMIC DNA]</scope>
    <source>
        <strain evidence="2">Kwan_BN1</strain>
    </source>
</reference>
<feature type="transmembrane region" description="Helical" evidence="1">
    <location>
        <begin position="49"/>
        <end position="72"/>
    </location>
</feature>
<keyword evidence="1" id="KW-0472">Membrane</keyword>
<name>A0A7J7K5I4_BUGNE</name>
<gene>
    <name evidence="2" type="ORF">EB796_008229</name>
</gene>
<dbReference type="EMBL" id="VXIV02001328">
    <property type="protein sequence ID" value="KAF6033463.1"/>
    <property type="molecule type" value="Genomic_DNA"/>
</dbReference>
<dbReference type="Proteomes" id="UP000593567">
    <property type="component" value="Unassembled WGS sequence"/>
</dbReference>
<dbReference type="AlphaFoldDB" id="A0A7J7K5I4"/>
<keyword evidence="3" id="KW-1185">Reference proteome</keyword>
<evidence type="ECO:0000256" key="1">
    <source>
        <dbReference type="SAM" id="Phobius"/>
    </source>
</evidence>
<organism evidence="2 3">
    <name type="scientific">Bugula neritina</name>
    <name type="common">Brown bryozoan</name>
    <name type="synonym">Sertularia neritina</name>
    <dbReference type="NCBI Taxonomy" id="10212"/>
    <lineage>
        <taxon>Eukaryota</taxon>
        <taxon>Metazoa</taxon>
        <taxon>Spiralia</taxon>
        <taxon>Lophotrochozoa</taxon>
        <taxon>Bryozoa</taxon>
        <taxon>Gymnolaemata</taxon>
        <taxon>Cheilostomatida</taxon>
        <taxon>Flustrina</taxon>
        <taxon>Buguloidea</taxon>
        <taxon>Bugulidae</taxon>
        <taxon>Bugula</taxon>
    </lineage>
</organism>
<evidence type="ECO:0000313" key="2">
    <source>
        <dbReference type="EMBL" id="KAF6033463.1"/>
    </source>
</evidence>
<keyword evidence="1" id="KW-1133">Transmembrane helix</keyword>
<proteinExistence type="predicted"/>
<keyword evidence="1" id="KW-0812">Transmembrane</keyword>
<comment type="caution">
    <text evidence="2">The sequence shown here is derived from an EMBL/GenBank/DDBJ whole genome shotgun (WGS) entry which is preliminary data.</text>
</comment>
<protein>
    <submittedName>
        <fullName evidence="2">Uncharacterized protein</fullName>
    </submittedName>
</protein>